<feature type="domain" description="Xylose isomerase-like TIM barrel" evidence="1">
    <location>
        <begin position="40"/>
        <end position="285"/>
    </location>
</feature>
<proteinExistence type="predicted"/>
<gene>
    <name evidence="2" type="ORF">J3R75_002919</name>
</gene>
<dbReference type="AlphaFoldDB" id="A0AAE3VHP1"/>
<dbReference type="Proteomes" id="UP001238163">
    <property type="component" value="Unassembled WGS sequence"/>
</dbReference>
<dbReference type="Gene3D" id="3.20.20.150">
    <property type="entry name" value="Divalent-metal-dependent TIM barrel enzymes"/>
    <property type="match status" value="1"/>
</dbReference>
<evidence type="ECO:0000313" key="2">
    <source>
        <dbReference type="EMBL" id="MDQ0290812.1"/>
    </source>
</evidence>
<dbReference type="GO" id="GO:0016853">
    <property type="term" value="F:isomerase activity"/>
    <property type="evidence" value="ECO:0007669"/>
    <property type="project" value="UniProtKB-KW"/>
</dbReference>
<comment type="caution">
    <text evidence="2">The sequence shown here is derived from an EMBL/GenBank/DDBJ whole genome shotgun (WGS) entry which is preliminary data.</text>
</comment>
<dbReference type="InterPro" id="IPR036237">
    <property type="entry name" value="Xyl_isomerase-like_sf"/>
</dbReference>
<reference evidence="2" key="1">
    <citation type="submission" date="2023-07" db="EMBL/GenBank/DDBJ databases">
        <title>Genomic Encyclopedia of Type Strains, Phase IV (KMG-IV): sequencing the most valuable type-strain genomes for metagenomic binning, comparative biology and taxonomic classification.</title>
        <authorList>
            <person name="Goeker M."/>
        </authorList>
    </citation>
    <scope>NUCLEOTIDE SEQUENCE</scope>
    <source>
        <strain evidence="2">DSM 24202</strain>
    </source>
</reference>
<dbReference type="PANTHER" id="PTHR12110">
    <property type="entry name" value="HYDROXYPYRUVATE ISOMERASE"/>
    <property type="match status" value="1"/>
</dbReference>
<evidence type="ECO:0000259" key="1">
    <source>
        <dbReference type="Pfam" id="PF01261"/>
    </source>
</evidence>
<organism evidence="2 3">
    <name type="scientific">Oligosphaera ethanolica</name>
    <dbReference type="NCBI Taxonomy" id="760260"/>
    <lineage>
        <taxon>Bacteria</taxon>
        <taxon>Pseudomonadati</taxon>
        <taxon>Lentisphaerota</taxon>
        <taxon>Oligosphaeria</taxon>
        <taxon>Oligosphaerales</taxon>
        <taxon>Oligosphaeraceae</taxon>
        <taxon>Oligosphaera</taxon>
    </lineage>
</organism>
<dbReference type="InterPro" id="IPR013022">
    <property type="entry name" value="Xyl_isomerase-like_TIM-brl"/>
</dbReference>
<dbReference type="SUPFAM" id="SSF51658">
    <property type="entry name" value="Xylose isomerase-like"/>
    <property type="match status" value="1"/>
</dbReference>
<dbReference type="EMBL" id="JAUSVL010000001">
    <property type="protein sequence ID" value="MDQ0290812.1"/>
    <property type="molecule type" value="Genomic_DNA"/>
</dbReference>
<keyword evidence="2" id="KW-0413">Isomerase</keyword>
<sequence>MLTIITTITQELSMKLSIMLFPFHGALSQGQIAPAALISELKNAGATGIEPMWSWISKDPQNWQLLHQAAKDAGMACACYDVGVNLVGESPADRDQAVATCLEQVAFARDVLNCSRMMIHGSRPAKDMSNEEGRQLYGKTLARIASGARGSGVTICIEDFGVYPLFTASARHCREVLDIAGPDVGFTFDNGNFLLGGDVPTAIYQSMQARICHVHIKDMAAVPANEKASFAAPDGTGYRGCYLGMGDAKVDECLALLKQDGYDGWLSAEINSAKLDEARHALHYIAKTWQQ</sequence>
<evidence type="ECO:0000313" key="3">
    <source>
        <dbReference type="Proteomes" id="UP001238163"/>
    </source>
</evidence>
<name>A0AAE3VHP1_9BACT</name>
<dbReference type="Pfam" id="PF01261">
    <property type="entry name" value="AP_endonuc_2"/>
    <property type="match status" value="1"/>
</dbReference>
<dbReference type="RefSeq" id="WP_307262735.1">
    <property type="nucleotide sequence ID" value="NZ_JAUSVL010000001.1"/>
</dbReference>
<accession>A0AAE3VHP1</accession>
<dbReference type="PANTHER" id="PTHR12110:SF41">
    <property type="entry name" value="INOSOSE DEHYDRATASE"/>
    <property type="match status" value="1"/>
</dbReference>
<keyword evidence="3" id="KW-1185">Reference proteome</keyword>
<protein>
    <submittedName>
        <fullName evidence="2">Sugar phosphate isomerase/epimerase</fullName>
    </submittedName>
</protein>
<dbReference type="InterPro" id="IPR050312">
    <property type="entry name" value="IolE/XylAMocC-like"/>
</dbReference>